<evidence type="ECO:0000313" key="1">
    <source>
        <dbReference type="EMBL" id="AXW86376.1"/>
    </source>
</evidence>
<keyword evidence="2" id="KW-1185">Reference proteome</keyword>
<accession>A0AAD0WK20</accession>
<gene>
    <name evidence="1" type="ORF">CKQ53_04845</name>
</gene>
<protein>
    <submittedName>
        <fullName evidence="1">Uncharacterized protein</fullName>
    </submittedName>
</protein>
<proteinExistence type="predicted"/>
<dbReference type="AlphaFoldDB" id="A0AAD0WK20"/>
<evidence type="ECO:0000313" key="2">
    <source>
        <dbReference type="Proteomes" id="UP000263881"/>
    </source>
</evidence>
<reference evidence="1 2" key="1">
    <citation type="submission" date="2017-08" db="EMBL/GenBank/DDBJ databases">
        <title>Comparative genomics of bacteria isolated from necrotic lesions of AOD affected trees.</title>
        <authorList>
            <person name="Doonan J."/>
            <person name="Denman S."/>
            <person name="McDonald J.E."/>
        </authorList>
    </citation>
    <scope>NUCLEOTIDE SEQUENCE [LARGE SCALE GENOMIC DNA]</scope>
    <source>
        <strain evidence="1 2">477</strain>
    </source>
</reference>
<organism evidence="1 2">
    <name type="scientific">Lonsdalea britannica</name>
    <dbReference type="NCBI Taxonomy" id="1082704"/>
    <lineage>
        <taxon>Bacteria</taxon>
        <taxon>Pseudomonadati</taxon>
        <taxon>Pseudomonadota</taxon>
        <taxon>Gammaproteobacteria</taxon>
        <taxon>Enterobacterales</taxon>
        <taxon>Pectobacteriaceae</taxon>
        <taxon>Lonsdalea</taxon>
    </lineage>
</organism>
<sequence length="68" mass="8052">MYLIQYLELMQRNAQFPALYMPRRRQSRSVSIEPALFDKLAYFFAVIKSLCFSLRSAPPFFLSLLSLR</sequence>
<dbReference type="KEGG" id="lbq:CKQ53_04845"/>
<name>A0AAD0WK20_9GAMM</name>
<dbReference type="Proteomes" id="UP000263881">
    <property type="component" value="Chromosome"/>
</dbReference>
<dbReference type="EMBL" id="CP023009">
    <property type="protein sequence ID" value="AXW86376.1"/>
    <property type="molecule type" value="Genomic_DNA"/>
</dbReference>